<gene>
    <name evidence="5" type="ORF">FB468_1334</name>
</gene>
<dbReference type="InterPro" id="IPR028978">
    <property type="entry name" value="Chorismate_lyase_/UTRA_dom_sf"/>
</dbReference>
<name>A0A542Y5K1_9MICO</name>
<evidence type="ECO:0000313" key="6">
    <source>
        <dbReference type="Proteomes" id="UP000319094"/>
    </source>
</evidence>
<dbReference type="PANTHER" id="PTHR44846:SF1">
    <property type="entry name" value="MANNOSYL-D-GLYCERATE TRANSPORT_METABOLISM SYSTEM REPRESSOR MNGR-RELATED"/>
    <property type="match status" value="1"/>
</dbReference>
<protein>
    <submittedName>
        <fullName evidence="5">GntR family transcriptional regulator</fullName>
    </submittedName>
</protein>
<comment type="caution">
    <text evidence="5">The sequence shown here is derived from an EMBL/GenBank/DDBJ whole genome shotgun (WGS) entry which is preliminary data.</text>
</comment>
<sequence length="277" mass="30452">MASTKSGAAAPAEPGAGRELRYQRVYDLVLRLIEEQGLEPGDKLPSTAELTKLADVSVISVRRALDELDHDGVIERHQGLGTFVAKPRLISQPGRAGALLGTISQDERPVEFTTELVRIAVGMPSRNHVRALDIQEGQPVWEISRVRSREGRATVAERATLPLSLVPALDEAELASGRSLYELLEELHGITEAYAEQVFQVDRPSQWEREQLGLGPSDTVMRVRGVSYTEDDVAFDSYQQSYRADEFLFHVQGPRSTPRLVSPEAAGSWGVRALGAE</sequence>
<organism evidence="5 6">
    <name type="scientific">Leucobacter komagatae</name>
    <dbReference type="NCBI Taxonomy" id="55969"/>
    <lineage>
        <taxon>Bacteria</taxon>
        <taxon>Bacillati</taxon>
        <taxon>Actinomycetota</taxon>
        <taxon>Actinomycetes</taxon>
        <taxon>Micrococcales</taxon>
        <taxon>Microbacteriaceae</taxon>
        <taxon>Leucobacter</taxon>
    </lineage>
</organism>
<evidence type="ECO:0000313" key="5">
    <source>
        <dbReference type="EMBL" id="TQL43315.1"/>
    </source>
</evidence>
<dbReference type="PROSITE" id="PS50949">
    <property type="entry name" value="HTH_GNTR"/>
    <property type="match status" value="1"/>
</dbReference>
<dbReference type="CDD" id="cd07377">
    <property type="entry name" value="WHTH_GntR"/>
    <property type="match status" value="1"/>
</dbReference>
<keyword evidence="2" id="KW-0238">DNA-binding</keyword>
<dbReference type="RefSeq" id="WP_170219646.1">
    <property type="nucleotide sequence ID" value="NZ_BAAAUY010000010.1"/>
</dbReference>
<dbReference type="Pfam" id="PF07702">
    <property type="entry name" value="UTRA"/>
    <property type="match status" value="1"/>
</dbReference>
<dbReference type="InterPro" id="IPR050679">
    <property type="entry name" value="Bact_HTH_transcr_reg"/>
</dbReference>
<keyword evidence="3" id="KW-0804">Transcription</keyword>
<keyword evidence="6" id="KW-1185">Reference proteome</keyword>
<dbReference type="GO" id="GO:0045892">
    <property type="term" value="P:negative regulation of DNA-templated transcription"/>
    <property type="evidence" value="ECO:0007669"/>
    <property type="project" value="TreeGrafter"/>
</dbReference>
<dbReference type="Gene3D" id="1.10.10.10">
    <property type="entry name" value="Winged helix-like DNA-binding domain superfamily/Winged helix DNA-binding domain"/>
    <property type="match status" value="1"/>
</dbReference>
<dbReference type="InterPro" id="IPR036390">
    <property type="entry name" value="WH_DNA-bd_sf"/>
</dbReference>
<proteinExistence type="predicted"/>
<dbReference type="AlphaFoldDB" id="A0A542Y5K1"/>
<dbReference type="Proteomes" id="UP000319094">
    <property type="component" value="Unassembled WGS sequence"/>
</dbReference>
<dbReference type="SMART" id="SM00866">
    <property type="entry name" value="UTRA"/>
    <property type="match status" value="1"/>
</dbReference>
<evidence type="ECO:0000256" key="3">
    <source>
        <dbReference type="ARBA" id="ARBA00023163"/>
    </source>
</evidence>
<dbReference type="PANTHER" id="PTHR44846">
    <property type="entry name" value="MANNOSYL-D-GLYCERATE TRANSPORT/METABOLISM SYSTEM REPRESSOR MNGR-RELATED"/>
    <property type="match status" value="1"/>
</dbReference>
<dbReference type="GO" id="GO:0003700">
    <property type="term" value="F:DNA-binding transcription factor activity"/>
    <property type="evidence" value="ECO:0007669"/>
    <property type="project" value="InterPro"/>
</dbReference>
<dbReference type="Pfam" id="PF00392">
    <property type="entry name" value="GntR"/>
    <property type="match status" value="1"/>
</dbReference>
<evidence type="ECO:0000259" key="4">
    <source>
        <dbReference type="PROSITE" id="PS50949"/>
    </source>
</evidence>
<dbReference type="InterPro" id="IPR036388">
    <property type="entry name" value="WH-like_DNA-bd_sf"/>
</dbReference>
<dbReference type="SUPFAM" id="SSF46785">
    <property type="entry name" value="Winged helix' DNA-binding domain"/>
    <property type="match status" value="1"/>
</dbReference>
<keyword evidence="1" id="KW-0805">Transcription regulation</keyword>
<dbReference type="InterPro" id="IPR000524">
    <property type="entry name" value="Tscrpt_reg_HTH_GntR"/>
</dbReference>
<accession>A0A542Y5K1</accession>
<evidence type="ECO:0000256" key="1">
    <source>
        <dbReference type="ARBA" id="ARBA00023015"/>
    </source>
</evidence>
<dbReference type="GO" id="GO:0003677">
    <property type="term" value="F:DNA binding"/>
    <property type="evidence" value="ECO:0007669"/>
    <property type="project" value="UniProtKB-KW"/>
</dbReference>
<dbReference type="SMART" id="SM00345">
    <property type="entry name" value="HTH_GNTR"/>
    <property type="match status" value="1"/>
</dbReference>
<evidence type="ECO:0000256" key="2">
    <source>
        <dbReference type="ARBA" id="ARBA00023125"/>
    </source>
</evidence>
<dbReference type="EMBL" id="VFON01000001">
    <property type="protein sequence ID" value="TQL43315.1"/>
    <property type="molecule type" value="Genomic_DNA"/>
</dbReference>
<dbReference type="Gene3D" id="3.40.1410.10">
    <property type="entry name" value="Chorismate lyase-like"/>
    <property type="match status" value="1"/>
</dbReference>
<feature type="domain" description="HTH gntR-type" evidence="4">
    <location>
        <begin position="19"/>
        <end position="87"/>
    </location>
</feature>
<reference evidence="5 6" key="1">
    <citation type="submission" date="2019-06" db="EMBL/GenBank/DDBJ databases">
        <title>Sequencing the genomes of 1000 actinobacteria strains.</title>
        <authorList>
            <person name="Klenk H.-P."/>
        </authorList>
    </citation>
    <scope>NUCLEOTIDE SEQUENCE [LARGE SCALE GENOMIC DNA]</scope>
    <source>
        <strain evidence="5 6">DSM 8803</strain>
    </source>
</reference>
<dbReference type="SUPFAM" id="SSF64288">
    <property type="entry name" value="Chorismate lyase-like"/>
    <property type="match status" value="1"/>
</dbReference>
<dbReference type="InterPro" id="IPR011663">
    <property type="entry name" value="UTRA"/>
</dbReference>